<dbReference type="SUPFAM" id="SSF54106">
    <property type="entry name" value="LysM domain"/>
    <property type="match status" value="1"/>
</dbReference>
<dbReference type="eggNOG" id="COG0739">
    <property type="taxonomic scope" value="Bacteria"/>
</dbReference>
<dbReference type="HOGENOM" id="CLU_741414_0_0_5"/>
<dbReference type="InterPro" id="IPR011055">
    <property type="entry name" value="Dup_hybrid_motif"/>
</dbReference>
<keyword evidence="4" id="KW-1185">Reference proteome</keyword>
<feature type="compositionally biased region" description="Basic and acidic residues" evidence="1">
    <location>
        <begin position="11"/>
        <end position="21"/>
    </location>
</feature>
<feature type="compositionally biased region" description="Low complexity" evidence="1">
    <location>
        <begin position="279"/>
        <end position="300"/>
    </location>
</feature>
<dbReference type="CDD" id="cd00118">
    <property type="entry name" value="LysM"/>
    <property type="match status" value="1"/>
</dbReference>
<feature type="domain" description="LysM" evidence="2">
    <location>
        <begin position="193"/>
        <end position="237"/>
    </location>
</feature>
<feature type="region of interest" description="Disordered" evidence="1">
    <location>
        <begin position="278"/>
        <end position="300"/>
    </location>
</feature>
<dbReference type="InterPro" id="IPR018392">
    <property type="entry name" value="LysM"/>
</dbReference>
<sequence length="415" mass="43073">MGPPRFTQFADPRDYSRDCKRAPSRPRRMLFASAALLALAACDGNGNLQGQNFDWDMRNLGSGFDTTEASRNLANRPRPDDRGVISYPNYQVVVAGSGETVRQIASRLNVDANALATFNGVDADVPLRRDEIVALPNRVAEPSATTGAITSGPIQTPTVNVSTLASNAIDRAGEQTTAPIATTAPIQTNPEPGLHRVARGETAFQISRLYDVPVSALEDWNGLGADLMVREGQQLMIPVAGARPPSPAVTTGPGVGSSTPTPPSAIVALPSVDVTPQSAAAAPAAPDIGQPTAPSSATTSAPFIYPVQGSVIRAYNPGRNEGIDIGVPAGTTVKAAADGTIAAITQNTNGAQIVVVRHTGNILTVYVNVSNLTVSKDDSVSQGQAIASVAPGSPSFLHFEVRDGLESVDPADFLP</sequence>
<feature type="region of interest" description="Disordered" evidence="1">
    <location>
        <begin position="240"/>
        <end position="262"/>
    </location>
</feature>
<evidence type="ECO:0000259" key="2">
    <source>
        <dbReference type="PROSITE" id="PS51782"/>
    </source>
</evidence>
<dbReference type="AlphaFoldDB" id="M9RM77"/>
<dbReference type="PANTHER" id="PTHR21666:SF270">
    <property type="entry name" value="MUREIN HYDROLASE ACTIVATOR ENVC"/>
    <property type="match status" value="1"/>
</dbReference>
<protein>
    <submittedName>
        <fullName evidence="3">Putative peptidoglycan-binding peptidase</fullName>
    </submittedName>
</protein>
<dbReference type="Gene3D" id="2.70.70.10">
    <property type="entry name" value="Glucose Permease (Domain IIA)"/>
    <property type="match status" value="1"/>
</dbReference>
<dbReference type="EMBL" id="CP003742">
    <property type="protein sequence ID" value="AGI72858.1"/>
    <property type="molecule type" value="Genomic_DNA"/>
</dbReference>
<dbReference type="SMART" id="SM00257">
    <property type="entry name" value="LysM"/>
    <property type="match status" value="2"/>
</dbReference>
<dbReference type="InterPro" id="IPR036779">
    <property type="entry name" value="LysM_dom_sf"/>
</dbReference>
<feature type="compositionally biased region" description="Low complexity" evidence="1">
    <location>
        <begin position="249"/>
        <end position="259"/>
    </location>
</feature>
<accession>M9RM77</accession>
<reference evidence="3 4" key="1">
    <citation type="journal article" date="2013" name="PLoS ONE">
        <title>Poles Apart: Arctic and Antarctic Octadecabacter strains Share High Genome Plasticity and a New Type of Xanthorhodopsin.</title>
        <authorList>
            <person name="Vollmers J."/>
            <person name="Voget S."/>
            <person name="Dietrich S."/>
            <person name="Gollnow K."/>
            <person name="Smits M."/>
            <person name="Meyer K."/>
            <person name="Brinkhoff T."/>
            <person name="Simon M."/>
            <person name="Daniel R."/>
        </authorList>
    </citation>
    <scope>NUCLEOTIDE SEQUENCE [LARGE SCALE GENOMIC DNA]</scope>
    <source>
        <strain evidence="3 4">238</strain>
    </source>
</reference>
<gene>
    <name evidence="3" type="ORF">OA238_c28360</name>
</gene>
<dbReference type="eggNOG" id="COG1388">
    <property type="taxonomic scope" value="Bacteria"/>
</dbReference>
<dbReference type="PANTHER" id="PTHR21666">
    <property type="entry name" value="PEPTIDASE-RELATED"/>
    <property type="match status" value="1"/>
</dbReference>
<dbReference type="PROSITE" id="PS51782">
    <property type="entry name" value="LYSM"/>
    <property type="match status" value="1"/>
</dbReference>
<organism evidence="3 4">
    <name type="scientific">Octadecabacter arcticus 238</name>
    <dbReference type="NCBI Taxonomy" id="391616"/>
    <lineage>
        <taxon>Bacteria</taxon>
        <taxon>Pseudomonadati</taxon>
        <taxon>Pseudomonadota</taxon>
        <taxon>Alphaproteobacteria</taxon>
        <taxon>Rhodobacterales</taxon>
        <taxon>Roseobacteraceae</taxon>
        <taxon>Octadecabacter</taxon>
    </lineage>
</organism>
<dbReference type="STRING" id="391616.OA238_c28360"/>
<feature type="region of interest" description="Disordered" evidence="1">
    <location>
        <begin position="1"/>
        <end position="21"/>
    </location>
</feature>
<dbReference type="CDD" id="cd12797">
    <property type="entry name" value="M23_peptidase"/>
    <property type="match status" value="1"/>
</dbReference>
<evidence type="ECO:0000313" key="4">
    <source>
        <dbReference type="Proteomes" id="UP000004688"/>
    </source>
</evidence>
<dbReference type="Proteomes" id="UP000004688">
    <property type="component" value="Chromosome"/>
</dbReference>
<dbReference type="InterPro" id="IPR016047">
    <property type="entry name" value="M23ase_b-sheet_dom"/>
</dbReference>
<dbReference type="SUPFAM" id="SSF51261">
    <property type="entry name" value="Duplicated hybrid motif"/>
    <property type="match status" value="1"/>
</dbReference>
<dbReference type="Pfam" id="PF01476">
    <property type="entry name" value="LysM"/>
    <property type="match status" value="2"/>
</dbReference>
<dbReference type="RefSeq" id="WP_015495906.1">
    <property type="nucleotide sequence ID" value="NC_020908.1"/>
</dbReference>
<name>M9RM77_9RHOB</name>
<evidence type="ECO:0000256" key="1">
    <source>
        <dbReference type="SAM" id="MobiDB-lite"/>
    </source>
</evidence>
<evidence type="ECO:0000313" key="3">
    <source>
        <dbReference type="EMBL" id="AGI72858.1"/>
    </source>
</evidence>
<dbReference type="OrthoDB" id="9795421at2"/>
<dbReference type="InterPro" id="IPR050570">
    <property type="entry name" value="Cell_wall_metabolism_enzyme"/>
</dbReference>
<dbReference type="GO" id="GO:0004222">
    <property type="term" value="F:metalloendopeptidase activity"/>
    <property type="evidence" value="ECO:0007669"/>
    <property type="project" value="TreeGrafter"/>
</dbReference>
<dbReference type="KEGG" id="oar:OA238_c28360"/>
<proteinExistence type="predicted"/>
<dbReference type="Gene3D" id="3.10.350.10">
    <property type="entry name" value="LysM domain"/>
    <property type="match status" value="1"/>
</dbReference>
<dbReference type="Pfam" id="PF01551">
    <property type="entry name" value="Peptidase_M23"/>
    <property type="match status" value="1"/>
</dbReference>